<keyword evidence="1" id="KW-0812">Transmembrane</keyword>
<feature type="transmembrane region" description="Helical" evidence="1">
    <location>
        <begin position="15"/>
        <end position="40"/>
    </location>
</feature>
<feature type="non-terminal residue" evidence="2">
    <location>
        <position position="71"/>
    </location>
</feature>
<dbReference type="EMBL" id="GBBI01005097">
    <property type="protein sequence ID" value="JAC13615.1"/>
    <property type="molecule type" value="mRNA"/>
</dbReference>
<proteinExistence type="evidence at transcript level"/>
<sequence>MKSHMLSNIADPTTYSIFILVFIFVMTTSLALTCFPNSMLQGAYRSGRRRRVIQTVNNNNNNNRIIVIRIE</sequence>
<name>A0A023EWF6_TRIIF</name>
<dbReference type="AlphaFoldDB" id="A0A023EWF6"/>
<protein>
    <submittedName>
        <fullName evidence="2">Putative secreted protein</fullName>
    </submittedName>
</protein>
<organism evidence="2">
    <name type="scientific">Triatoma infestans</name>
    <name type="common">Assassin bug</name>
    <dbReference type="NCBI Taxonomy" id="30076"/>
    <lineage>
        <taxon>Eukaryota</taxon>
        <taxon>Metazoa</taxon>
        <taxon>Ecdysozoa</taxon>
        <taxon>Arthropoda</taxon>
        <taxon>Hexapoda</taxon>
        <taxon>Insecta</taxon>
        <taxon>Pterygota</taxon>
        <taxon>Neoptera</taxon>
        <taxon>Paraneoptera</taxon>
        <taxon>Hemiptera</taxon>
        <taxon>Heteroptera</taxon>
        <taxon>Panheteroptera</taxon>
        <taxon>Cimicomorpha</taxon>
        <taxon>Reduviidae</taxon>
        <taxon>Triatominae</taxon>
        <taxon>Triatoma</taxon>
    </lineage>
</organism>
<accession>A0A023EWF6</accession>
<reference evidence="2" key="1">
    <citation type="journal article" date="2014" name="PLoS Negl. Trop. Dis.">
        <title>An updated insight into the Sialotranscriptome of Triatoma infestans: developmental stage and geographic variations.</title>
        <authorList>
            <person name="Schwarz A."/>
            <person name="Medrano-Mercado N."/>
            <person name="Schaub G.A."/>
            <person name="Struchiner C.J."/>
            <person name="Bargues M.D."/>
            <person name="Levy M.Z."/>
            <person name="Ribeiro J.M."/>
        </authorList>
    </citation>
    <scope>NUCLEOTIDE SEQUENCE</scope>
    <source>
        <strain evidence="2">Chile</strain>
        <tissue evidence="2">Salivary glands</tissue>
    </source>
</reference>
<evidence type="ECO:0000313" key="2">
    <source>
        <dbReference type="EMBL" id="JAC13615.1"/>
    </source>
</evidence>
<evidence type="ECO:0000256" key="1">
    <source>
        <dbReference type="SAM" id="Phobius"/>
    </source>
</evidence>
<keyword evidence="1" id="KW-1133">Transmembrane helix</keyword>
<keyword evidence="1" id="KW-0472">Membrane</keyword>